<keyword evidence="8" id="KW-1185">Reference proteome</keyword>
<protein>
    <recommendedName>
        <fullName evidence="6">Ubiquitin-like protease family profile domain-containing protein</fullName>
    </recommendedName>
</protein>
<dbReference type="GO" id="GO:0006508">
    <property type="term" value="P:proteolysis"/>
    <property type="evidence" value="ECO:0007669"/>
    <property type="project" value="UniProtKB-KW"/>
</dbReference>
<dbReference type="SUPFAM" id="SSF54001">
    <property type="entry name" value="Cysteine proteinases"/>
    <property type="match status" value="1"/>
</dbReference>
<keyword evidence="3" id="KW-0378">Hydrolase</keyword>
<comment type="similarity">
    <text evidence="1">Belongs to the peptidase C48 family.</text>
</comment>
<evidence type="ECO:0000256" key="2">
    <source>
        <dbReference type="ARBA" id="ARBA00022670"/>
    </source>
</evidence>
<name>A0AAE1ME22_9FABA</name>
<feature type="region of interest" description="Disordered" evidence="5">
    <location>
        <begin position="84"/>
        <end position="107"/>
    </location>
</feature>
<keyword evidence="4" id="KW-0788">Thiol protease</keyword>
<evidence type="ECO:0000256" key="5">
    <source>
        <dbReference type="SAM" id="MobiDB-lite"/>
    </source>
</evidence>
<accession>A0AAE1ME22</accession>
<organism evidence="7 8">
    <name type="scientific">Acacia crassicarpa</name>
    <name type="common">northern wattle</name>
    <dbReference type="NCBI Taxonomy" id="499986"/>
    <lineage>
        <taxon>Eukaryota</taxon>
        <taxon>Viridiplantae</taxon>
        <taxon>Streptophyta</taxon>
        <taxon>Embryophyta</taxon>
        <taxon>Tracheophyta</taxon>
        <taxon>Spermatophyta</taxon>
        <taxon>Magnoliopsida</taxon>
        <taxon>eudicotyledons</taxon>
        <taxon>Gunneridae</taxon>
        <taxon>Pentapetalae</taxon>
        <taxon>rosids</taxon>
        <taxon>fabids</taxon>
        <taxon>Fabales</taxon>
        <taxon>Fabaceae</taxon>
        <taxon>Caesalpinioideae</taxon>
        <taxon>mimosoid clade</taxon>
        <taxon>Acacieae</taxon>
        <taxon>Acacia</taxon>
    </lineage>
</organism>
<comment type="caution">
    <text evidence="7">The sequence shown here is derived from an EMBL/GenBank/DDBJ whole genome shotgun (WGS) entry which is preliminary data.</text>
</comment>
<dbReference type="PROSITE" id="PS50600">
    <property type="entry name" value="ULP_PROTEASE"/>
    <property type="match status" value="1"/>
</dbReference>
<dbReference type="PANTHER" id="PTHR12606:SF136">
    <property type="entry name" value="ULP1 PROTEASE FAMILY PROTEIN"/>
    <property type="match status" value="1"/>
</dbReference>
<evidence type="ECO:0000256" key="3">
    <source>
        <dbReference type="ARBA" id="ARBA00022801"/>
    </source>
</evidence>
<evidence type="ECO:0000259" key="6">
    <source>
        <dbReference type="PROSITE" id="PS50600"/>
    </source>
</evidence>
<dbReference type="PANTHER" id="PTHR12606">
    <property type="entry name" value="SENTRIN/SUMO-SPECIFIC PROTEASE"/>
    <property type="match status" value="1"/>
</dbReference>
<evidence type="ECO:0000313" key="8">
    <source>
        <dbReference type="Proteomes" id="UP001293593"/>
    </source>
</evidence>
<dbReference type="AlphaFoldDB" id="A0AAE1ME22"/>
<dbReference type="InterPro" id="IPR003653">
    <property type="entry name" value="Peptidase_C48_C"/>
</dbReference>
<evidence type="ECO:0000256" key="4">
    <source>
        <dbReference type="ARBA" id="ARBA00022807"/>
    </source>
</evidence>
<feature type="compositionally biased region" description="Basic residues" evidence="5">
    <location>
        <begin position="84"/>
        <end position="100"/>
    </location>
</feature>
<dbReference type="InterPro" id="IPR038765">
    <property type="entry name" value="Papain-like_cys_pep_sf"/>
</dbReference>
<sequence>MGTSAENAKYGIVHLDRISNEKCDRIVERTEKFRRLEEMKAQLGNKTKDREITCARVDKASISIDSAVMAESDKMKAPKSMYVRRNKSRRHASRSSHIKKSPFQPSTVYNLRSKRAQEKSDRTQTFTSRLNVEDVRRHITYRLNLEESEVVERWRCHSFSATEGVNIIFGATSMQDSDLLAMDIQCLVYKGHRDLRKLWLNNNVVHCYGEILMKWARCYTDKEYTDFIISPYAGVIALNDRDDLRWVKKLMKGHHNRLFLPCVINRHYILAVADCLKRKVVVYDSMNGARRKRDAVKVGNWLRRICATVLGYEDSHSWDFIYPKDIPQQVNGHDCGVFVLTYMASIIMCGSIVPFSTEEICGIRDRVLVELSKGQLVGF</sequence>
<feature type="domain" description="Ubiquitin-like protease family profile" evidence="6">
    <location>
        <begin position="177"/>
        <end position="346"/>
    </location>
</feature>
<reference evidence="7" key="1">
    <citation type="submission" date="2023-10" db="EMBL/GenBank/DDBJ databases">
        <title>Chromosome-level genome of the transformable northern wattle, Acacia crassicarpa.</title>
        <authorList>
            <person name="Massaro I."/>
            <person name="Sinha N.R."/>
            <person name="Poethig S."/>
            <person name="Leichty A.R."/>
        </authorList>
    </citation>
    <scope>NUCLEOTIDE SEQUENCE</scope>
    <source>
        <strain evidence="7">Acra3RX</strain>
        <tissue evidence="7">Leaf</tissue>
    </source>
</reference>
<dbReference type="GO" id="GO:0016926">
    <property type="term" value="P:protein desumoylation"/>
    <property type="evidence" value="ECO:0007669"/>
    <property type="project" value="TreeGrafter"/>
</dbReference>
<evidence type="ECO:0000256" key="1">
    <source>
        <dbReference type="ARBA" id="ARBA00005234"/>
    </source>
</evidence>
<evidence type="ECO:0000313" key="7">
    <source>
        <dbReference type="EMBL" id="KAK4256541.1"/>
    </source>
</evidence>
<dbReference type="Proteomes" id="UP001293593">
    <property type="component" value="Unassembled WGS sequence"/>
</dbReference>
<proteinExistence type="inferred from homology"/>
<dbReference type="Gene3D" id="3.40.395.10">
    <property type="entry name" value="Adenoviral Proteinase, Chain A"/>
    <property type="match status" value="1"/>
</dbReference>
<keyword evidence="2" id="KW-0645">Protease</keyword>
<dbReference type="GO" id="GO:0016929">
    <property type="term" value="F:deSUMOylase activity"/>
    <property type="evidence" value="ECO:0007669"/>
    <property type="project" value="TreeGrafter"/>
</dbReference>
<gene>
    <name evidence="7" type="ORF">QN277_006250</name>
</gene>
<dbReference type="EMBL" id="JAWXYG010000012">
    <property type="protein sequence ID" value="KAK4256541.1"/>
    <property type="molecule type" value="Genomic_DNA"/>
</dbReference>
<dbReference type="Pfam" id="PF02902">
    <property type="entry name" value="Peptidase_C48"/>
    <property type="match status" value="1"/>
</dbReference>
<dbReference type="GO" id="GO:0005634">
    <property type="term" value="C:nucleus"/>
    <property type="evidence" value="ECO:0007669"/>
    <property type="project" value="TreeGrafter"/>
</dbReference>